<name>A0A0S1SUH3_9BACT</name>
<protein>
    <submittedName>
        <fullName evidence="1">30S ribosomal protein S23</fullName>
    </submittedName>
</protein>
<sequence length="135" mass="15366">MPIASPSTASEKIRVFTDLFSWQDAHKLVLMIYRITRKFPKDEMFGLVAQLRRAVVSISSNIAEGFSRISYAEKIHFYSIALGSVTEVQNQMLIARDVEYVAQEDFMSVEKQSVKVHKLINGLIKSSRSFLIPHS</sequence>
<accession>A0A0S1SUH3</accession>
<accession>A0A0S1SPK7</accession>
<dbReference type="CDD" id="cd16377">
    <property type="entry name" value="23S_rRNA_IVP_like"/>
    <property type="match status" value="1"/>
</dbReference>
<keyword evidence="1" id="KW-0689">Ribosomal protein</keyword>
<dbReference type="EMBL" id="CP013065">
    <property type="protein sequence ID" value="ALM12874.1"/>
    <property type="molecule type" value="Genomic_DNA"/>
</dbReference>
<accession>A0A0S1SK56</accession>
<accession>A0A0S1SMT7</accession>
<dbReference type="PANTHER" id="PTHR38471:SF2">
    <property type="entry name" value="FOUR HELIX BUNDLE PROTEIN"/>
    <property type="match status" value="1"/>
</dbReference>
<keyword evidence="1" id="KW-0687">Ribonucleoprotein</keyword>
<dbReference type="PANTHER" id="PTHR38471">
    <property type="entry name" value="FOUR HELIX BUNDLE PROTEIN"/>
    <property type="match status" value="1"/>
</dbReference>
<dbReference type="AlphaFoldDB" id="A0A0S1SUH3"/>
<proteinExistence type="predicted"/>
<dbReference type="Proteomes" id="UP000069135">
    <property type="component" value="Chromosome"/>
</dbReference>
<reference evidence="2" key="1">
    <citation type="submission" date="2015-10" db="EMBL/GenBank/DDBJ databases">
        <title>Analysis of five complete genome sequences for members of the class Peribacteria in the recently recognized Peregrinibacteria bacterial phylum.</title>
        <authorList>
            <person name="Anantharaman K."/>
            <person name="Brown C.T."/>
            <person name="Burstein D."/>
            <person name="Castelle C.J."/>
            <person name="Probst A.J."/>
            <person name="Thomas B.C."/>
            <person name="Williams K.H."/>
            <person name="Banfield J.F."/>
        </authorList>
    </citation>
    <scope>NUCLEOTIDE SEQUENCE [LARGE SCALE GENOMIC DNA]</scope>
</reference>
<dbReference type="KEGG" id="prf:PeribacterA2_0173"/>
<accession>A0A0S1SH01</accession>
<evidence type="ECO:0000313" key="1">
    <source>
        <dbReference type="EMBL" id="ALM12874.1"/>
    </source>
</evidence>
<dbReference type="NCBIfam" id="TIGR02436">
    <property type="entry name" value="four helix bundle protein"/>
    <property type="match status" value="1"/>
</dbReference>
<evidence type="ECO:0000313" key="2">
    <source>
        <dbReference type="Proteomes" id="UP000069135"/>
    </source>
</evidence>
<dbReference type="Pfam" id="PF05635">
    <property type="entry name" value="23S_rRNA_IVP"/>
    <property type="match status" value="1"/>
</dbReference>
<dbReference type="SUPFAM" id="SSF158446">
    <property type="entry name" value="IVS-encoded protein-like"/>
    <property type="match status" value="1"/>
</dbReference>
<organism evidence="1 2">
    <name type="scientific">Candidatus Peribacter riflensis</name>
    <dbReference type="NCBI Taxonomy" id="1735162"/>
    <lineage>
        <taxon>Bacteria</taxon>
        <taxon>Candidatus Peregrinibacteriota</taxon>
        <taxon>Candidatus Peribacteria</taxon>
        <taxon>Candidatus Peribacterales</taxon>
        <taxon>Candidatus Peribacteraceae</taxon>
        <taxon>Candidatus Peribacter</taxon>
    </lineage>
</organism>
<dbReference type="InterPro" id="IPR036583">
    <property type="entry name" value="23S_rRNA_IVS_sf"/>
</dbReference>
<dbReference type="Gene3D" id="1.20.1440.60">
    <property type="entry name" value="23S rRNA-intervening sequence"/>
    <property type="match status" value="1"/>
</dbReference>
<dbReference type="InterPro" id="IPR012657">
    <property type="entry name" value="23S_rRNA-intervening_sequence"/>
</dbReference>
<dbReference type="GO" id="GO:0005840">
    <property type="term" value="C:ribosome"/>
    <property type="evidence" value="ECO:0007669"/>
    <property type="project" value="UniProtKB-KW"/>
</dbReference>
<gene>
    <name evidence="1" type="ORF">PeribacterD1_0173</name>
</gene>
<reference evidence="1 2" key="2">
    <citation type="journal article" date="2016" name="PeerJ">
        <title>Analysis of five complete genome sequences for members of the class Peribacteria in the recently recognized Peregrinibacteria bacterial phylum.</title>
        <authorList>
            <person name="Anantharaman K."/>
            <person name="Brown C.T."/>
            <person name="Burstein D."/>
            <person name="Castelle C.J."/>
            <person name="Probst A.J."/>
            <person name="Thomas B.C."/>
            <person name="Williams K.H."/>
            <person name="Banfield J.F."/>
        </authorList>
    </citation>
    <scope>NUCLEOTIDE SEQUENCE [LARGE SCALE GENOMIC DNA]</scope>
    <source>
        <strain evidence="1">RIFOXYD1_FULL_PER-ii_59_16</strain>
    </source>
</reference>
<dbReference type="STRING" id="1735162.PeribacterB2_0173"/>